<proteinExistence type="predicted"/>
<dbReference type="EMBL" id="JBHUOZ010000003">
    <property type="protein sequence ID" value="MFD2921766.1"/>
    <property type="molecule type" value="Genomic_DNA"/>
</dbReference>
<dbReference type="Pfam" id="PF11751">
    <property type="entry name" value="PorP_SprF"/>
    <property type="match status" value="1"/>
</dbReference>
<sequence length="352" mass="38825">MHKNYIGYKKICLLLACVACMQISRAQQKSHYTQYILNNYILNPALSGIENYTDVKLSIRDQWVGINGAPRTIYATVHGPLGKKDYKTSATSYQVPGQNPRGQAYWENYTASEPHHGVGMSILNDKTGNFNRFTANLSYAYHLGLSPTTNLSAGVAAGITSTSLNADGKAFFGVNPADPAAGNNAMGELRKIKPDLNVGLWLYSASYFVGLSAQQVIPQKLSFVNDQSFQTTGKLVPHIFLTAGYRHLLTDDINATPSVMVKYISGAFKDNYQVEGNLKLQFRDLLWVGGSYRQFDGFAAMLGLNIANAVNVGYAYDFTRTSLNTYSRGTHEIMLGFLIGNKYGDTCPRNVW</sequence>
<gene>
    <name evidence="2" type="ORF">ACFS6H_18745</name>
</gene>
<reference evidence="3" key="1">
    <citation type="journal article" date="2019" name="Int. J. Syst. Evol. Microbiol.">
        <title>The Global Catalogue of Microorganisms (GCM) 10K type strain sequencing project: providing services to taxonomists for standard genome sequencing and annotation.</title>
        <authorList>
            <consortium name="The Broad Institute Genomics Platform"/>
            <consortium name="The Broad Institute Genome Sequencing Center for Infectious Disease"/>
            <person name="Wu L."/>
            <person name="Ma J."/>
        </authorList>
    </citation>
    <scope>NUCLEOTIDE SEQUENCE [LARGE SCALE GENOMIC DNA]</scope>
    <source>
        <strain evidence="3">KCTC 23299</strain>
    </source>
</reference>
<protein>
    <submittedName>
        <fullName evidence="2">Type IX secretion system membrane protein PorP/SprF</fullName>
    </submittedName>
</protein>
<feature type="chain" id="PRO_5045380181" evidence="1">
    <location>
        <begin position="27"/>
        <end position="352"/>
    </location>
</feature>
<dbReference type="RefSeq" id="WP_386102715.1">
    <property type="nucleotide sequence ID" value="NZ_JBHUOZ010000003.1"/>
</dbReference>
<keyword evidence="3" id="KW-1185">Reference proteome</keyword>
<accession>A0ABW6AAU0</accession>
<feature type="signal peptide" evidence="1">
    <location>
        <begin position="1"/>
        <end position="26"/>
    </location>
</feature>
<comment type="caution">
    <text evidence="2">The sequence shown here is derived from an EMBL/GenBank/DDBJ whole genome shotgun (WGS) entry which is preliminary data.</text>
</comment>
<keyword evidence="1" id="KW-0732">Signal</keyword>
<organism evidence="2 3">
    <name type="scientific">Terrimonas rubra</name>
    <dbReference type="NCBI Taxonomy" id="1035890"/>
    <lineage>
        <taxon>Bacteria</taxon>
        <taxon>Pseudomonadati</taxon>
        <taxon>Bacteroidota</taxon>
        <taxon>Chitinophagia</taxon>
        <taxon>Chitinophagales</taxon>
        <taxon>Chitinophagaceae</taxon>
        <taxon>Terrimonas</taxon>
    </lineage>
</organism>
<name>A0ABW6AAU0_9BACT</name>
<evidence type="ECO:0000313" key="2">
    <source>
        <dbReference type="EMBL" id="MFD2921766.1"/>
    </source>
</evidence>
<evidence type="ECO:0000256" key="1">
    <source>
        <dbReference type="SAM" id="SignalP"/>
    </source>
</evidence>
<dbReference type="NCBIfam" id="TIGR03519">
    <property type="entry name" value="T9SS_PorP_fam"/>
    <property type="match status" value="1"/>
</dbReference>
<evidence type="ECO:0000313" key="3">
    <source>
        <dbReference type="Proteomes" id="UP001597511"/>
    </source>
</evidence>
<dbReference type="Proteomes" id="UP001597511">
    <property type="component" value="Unassembled WGS sequence"/>
</dbReference>
<dbReference type="InterPro" id="IPR019861">
    <property type="entry name" value="PorP/SprF_Bacteroidetes"/>
</dbReference>